<dbReference type="Proteomes" id="UP000235672">
    <property type="component" value="Unassembled WGS sequence"/>
</dbReference>
<dbReference type="InterPro" id="IPR001138">
    <property type="entry name" value="Zn2Cys6_DnaBD"/>
</dbReference>
<dbReference type="EMBL" id="KZ613469">
    <property type="protein sequence ID" value="PMD25632.1"/>
    <property type="molecule type" value="Genomic_DNA"/>
</dbReference>
<dbReference type="GO" id="GO:0000981">
    <property type="term" value="F:DNA-binding transcription factor activity, RNA polymerase II-specific"/>
    <property type="evidence" value="ECO:0007669"/>
    <property type="project" value="InterPro"/>
</dbReference>
<dbReference type="GO" id="GO:0008270">
    <property type="term" value="F:zinc ion binding"/>
    <property type="evidence" value="ECO:0007669"/>
    <property type="project" value="InterPro"/>
</dbReference>
<reference evidence="3 4" key="1">
    <citation type="submission" date="2016-05" db="EMBL/GenBank/DDBJ databases">
        <title>A degradative enzymes factory behind the ericoid mycorrhizal symbiosis.</title>
        <authorList>
            <consortium name="DOE Joint Genome Institute"/>
            <person name="Martino E."/>
            <person name="Morin E."/>
            <person name="Grelet G."/>
            <person name="Kuo A."/>
            <person name="Kohler A."/>
            <person name="Daghino S."/>
            <person name="Barry K."/>
            <person name="Choi C."/>
            <person name="Cichocki N."/>
            <person name="Clum A."/>
            <person name="Copeland A."/>
            <person name="Hainaut M."/>
            <person name="Haridas S."/>
            <person name="Labutti K."/>
            <person name="Lindquist E."/>
            <person name="Lipzen A."/>
            <person name="Khouja H.-R."/>
            <person name="Murat C."/>
            <person name="Ohm R."/>
            <person name="Olson A."/>
            <person name="Spatafora J."/>
            <person name="Veneault-Fourrey C."/>
            <person name="Henrissat B."/>
            <person name="Grigoriev I."/>
            <person name="Martin F."/>
            <person name="Perotto S."/>
        </authorList>
    </citation>
    <scope>NUCLEOTIDE SEQUENCE [LARGE SCALE GENOMIC DNA]</scope>
    <source>
        <strain evidence="3 4">UAMH 7357</strain>
    </source>
</reference>
<name>A0A2J6QH95_9HELO</name>
<evidence type="ECO:0000313" key="3">
    <source>
        <dbReference type="EMBL" id="PMD25632.1"/>
    </source>
</evidence>
<dbReference type="PANTHER" id="PTHR35392">
    <property type="entry name" value="ZN(II)2CYS6 TRANSCRIPTION FACTOR (EUROFUNG)-RELATED-RELATED"/>
    <property type="match status" value="1"/>
</dbReference>
<proteinExistence type="predicted"/>
<dbReference type="STRING" id="1745343.A0A2J6QH95"/>
<dbReference type="InterPro" id="IPR052973">
    <property type="entry name" value="Fungal_sec-metab_reg_TF"/>
</dbReference>
<dbReference type="OrthoDB" id="4226666at2759"/>
<sequence>MEELSSFRGIYRYHGVIVRQEYFEFCGRALTYLVKEDIVHSKAMTNQYLSLEDICPPVSTQSPPLYVPLKPNLPLIRPSLRQGYSVAGFTGFRRTFAGRVVVVTAGYAALSHPCSPSTGNESTPPDPTNEIAMILLVANIYPVLRLCYDFAGTAQSTASSHPQEGGRKPSYSLANRTSTVAKALRSSPSPCQLEGMNPQAGPEWPITTKRAWKNRDLKNVYRSNLGYSTRHSPGPASSPRESAQNNERYQYEPPLVQTAEWDWLPAQDSGAGIQDLNFNNVLQPQNRSSMDNSIFPSSYTLAPNQPDASHLMYDGNDSQSPISGQPQMYQEFSWNGASSGNPNMTSGYEDWQMSDLPFGSFGSLEGLSTPDTASSLHSDEEFVFPVTEPTFGPSGTTDPMTGLALSDKWYQTPAFNSTSPGAFDSGSPQLFEDLPLDNEFFQLSDYNYGEVYPEGVAQWPSPSGTVVPQQTPSPQIGHSMTLTINPPIPWNSQDQGSNLQYDATSGVAAFQQHPGPTYTTHVERERFLETGQPIDKTLAPEAVTPAAESDGGSWAIVPSYANSYGSPNSHGSPASHPPSPFRDEIEQRHIFSTRVDKTKPKLRGRQRGLTDVEKKQARDVRDAKACWACHISKTKCSPCSAGNPCEQCARLNGKRRFCLFSCYNKPLESLQAFLIPKYLHGHFTKDNVEKFVTANATGWGKTSMPVRLNWGYEVPIGVEVVALDLKPNSEMGFHHQAEATNEMISRPTLVRKNSPPLGIQLASVEEMQNEYAQYVHSIVQNNIMQYVPIAYIDQESDLPERLVEVICSYYKATRENDNESDLLRRAIEMHVTAVIMERSLVLDRVSQEHVQQQLNEEYPERTAPRCAQRQIKLAFYFMQEKRILRVLKDWGNMMWSTSNHTSKDIEWATAFSVFLMTILVTDKILGAAWFFCEAAIQHEQKDANWERRQFQKLVDLTERELFERCKEIFHWKFKTRKGGKEACNPIRDGIEAFQSKSKSAPVDRSVRCLVRDLKDIVGEFETELRSHSSDPNAKSKYIDAGRLSCIFLDDFLSR</sequence>
<gene>
    <name evidence="3" type="ORF">NA56DRAFT_698696</name>
</gene>
<evidence type="ECO:0000313" key="4">
    <source>
        <dbReference type="Proteomes" id="UP000235672"/>
    </source>
</evidence>
<dbReference type="CDD" id="cd00067">
    <property type="entry name" value="GAL4"/>
    <property type="match status" value="1"/>
</dbReference>
<feature type="region of interest" description="Disordered" evidence="2">
    <location>
        <begin position="223"/>
        <end position="245"/>
    </location>
</feature>
<evidence type="ECO:0000256" key="1">
    <source>
        <dbReference type="ARBA" id="ARBA00023242"/>
    </source>
</evidence>
<evidence type="ECO:0000256" key="2">
    <source>
        <dbReference type="SAM" id="MobiDB-lite"/>
    </source>
</evidence>
<keyword evidence="4" id="KW-1185">Reference proteome</keyword>
<accession>A0A2J6QH95</accession>
<organism evidence="3 4">
    <name type="scientific">Hyaloscypha hepaticicola</name>
    <dbReference type="NCBI Taxonomy" id="2082293"/>
    <lineage>
        <taxon>Eukaryota</taxon>
        <taxon>Fungi</taxon>
        <taxon>Dikarya</taxon>
        <taxon>Ascomycota</taxon>
        <taxon>Pezizomycotina</taxon>
        <taxon>Leotiomycetes</taxon>
        <taxon>Helotiales</taxon>
        <taxon>Hyaloscyphaceae</taxon>
        <taxon>Hyaloscypha</taxon>
    </lineage>
</organism>
<dbReference type="PANTHER" id="PTHR35392:SF5">
    <property type="entry name" value="ZN(2)-C6 FUNGAL-TYPE DOMAIN-CONTAINING PROTEIN"/>
    <property type="match status" value="1"/>
</dbReference>
<protein>
    <recommendedName>
        <fullName evidence="5">Zn(2)-C6 fungal-type domain-containing protein</fullName>
    </recommendedName>
</protein>
<dbReference type="AlphaFoldDB" id="A0A2J6QH95"/>
<keyword evidence="1" id="KW-0539">Nucleus</keyword>
<evidence type="ECO:0008006" key="5">
    <source>
        <dbReference type="Google" id="ProtNLM"/>
    </source>
</evidence>